<evidence type="ECO:0000313" key="2">
    <source>
        <dbReference type="Proteomes" id="UP000218334"/>
    </source>
</evidence>
<dbReference type="EMBL" id="KZ293437">
    <property type="protein sequence ID" value="PBK67181.1"/>
    <property type="molecule type" value="Genomic_DNA"/>
</dbReference>
<organism evidence="1 2">
    <name type="scientific">Armillaria solidipes</name>
    <dbReference type="NCBI Taxonomy" id="1076256"/>
    <lineage>
        <taxon>Eukaryota</taxon>
        <taxon>Fungi</taxon>
        <taxon>Dikarya</taxon>
        <taxon>Basidiomycota</taxon>
        <taxon>Agaricomycotina</taxon>
        <taxon>Agaricomycetes</taxon>
        <taxon>Agaricomycetidae</taxon>
        <taxon>Agaricales</taxon>
        <taxon>Marasmiineae</taxon>
        <taxon>Physalacriaceae</taxon>
        <taxon>Armillaria</taxon>
    </lineage>
</organism>
<protein>
    <submittedName>
        <fullName evidence="1">Uncharacterized protein</fullName>
    </submittedName>
</protein>
<proteinExistence type="predicted"/>
<dbReference type="STRING" id="1076256.A0A2H3B8H6"/>
<keyword evidence="2" id="KW-1185">Reference proteome</keyword>
<reference evidence="2" key="1">
    <citation type="journal article" date="2017" name="Nat. Ecol. Evol.">
        <title>Genome expansion and lineage-specific genetic innovations in the forest pathogenic fungi Armillaria.</title>
        <authorList>
            <person name="Sipos G."/>
            <person name="Prasanna A.N."/>
            <person name="Walter M.C."/>
            <person name="O'Connor E."/>
            <person name="Balint B."/>
            <person name="Krizsan K."/>
            <person name="Kiss B."/>
            <person name="Hess J."/>
            <person name="Varga T."/>
            <person name="Slot J."/>
            <person name="Riley R."/>
            <person name="Boka B."/>
            <person name="Rigling D."/>
            <person name="Barry K."/>
            <person name="Lee J."/>
            <person name="Mihaltcheva S."/>
            <person name="LaButti K."/>
            <person name="Lipzen A."/>
            <person name="Waldron R."/>
            <person name="Moloney N.M."/>
            <person name="Sperisen C."/>
            <person name="Kredics L."/>
            <person name="Vagvoelgyi C."/>
            <person name="Patrignani A."/>
            <person name="Fitzpatrick D."/>
            <person name="Nagy I."/>
            <person name="Doyle S."/>
            <person name="Anderson J.B."/>
            <person name="Grigoriev I.V."/>
            <person name="Gueldener U."/>
            <person name="Muensterkoetter M."/>
            <person name="Nagy L.G."/>
        </authorList>
    </citation>
    <scope>NUCLEOTIDE SEQUENCE [LARGE SCALE GENOMIC DNA]</scope>
    <source>
        <strain evidence="2">28-4</strain>
    </source>
</reference>
<dbReference type="AlphaFoldDB" id="A0A2H3B8H6"/>
<gene>
    <name evidence="1" type="ORF">ARMSODRAFT_959336</name>
</gene>
<sequence>MVTHKYPIPEGMYTLICPDSGNCLVVGRTLPGNRFEKVSVVKLTEEEGGRLWDLNITEKRRYILV</sequence>
<dbReference type="Proteomes" id="UP000218334">
    <property type="component" value="Unassembled WGS sequence"/>
</dbReference>
<accession>A0A2H3B8H6</accession>
<name>A0A2H3B8H6_9AGAR</name>
<evidence type="ECO:0000313" key="1">
    <source>
        <dbReference type="EMBL" id="PBK67181.1"/>
    </source>
</evidence>